<organism evidence="1">
    <name type="scientific">viral metagenome</name>
    <dbReference type="NCBI Taxonomy" id="1070528"/>
    <lineage>
        <taxon>unclassified sequences</taxon>
        <taxon>metagenomes</taxon>
        <taxon>organismal metagenomes</taxon>
    </lineage>
</organism>
<dbReference type="EMBL" id="BDQA01000345">
    <property type="protein sequence ID" value="GBH21799.1"/>
    <property type="molecule type" value="Genomic_RNA"/>
</dbReference>
<comment type="caution">
    <text evidence="1">The sequence shown here is derived from an EMBL/GenBank/DDBJ whole genome shotgun (WGS) entry which is preliminary data.</text>
</comment>
<sequence>MSQSEKKLREILIGLPIVPFASAELIHADSPGTFEELKQSLKELSPLTLYKFFFDGKTLHRLKDMYRLNPRFVKRTFQAKYRLERVGYVQCDLIRSICTERDNRLVLGIRSFLMAITIAVGRDRLSEHVQTLVQITEFIVGTALRETVDVSLNIVKKTTGAIGNVLSMNEIESSLFPQGWEDGTREILGDKPQELYDLVMSILGTCEQEPLDRVWYTSCLTQTRYLPPASGRTKTAKIVEYVSGLISTGMPVTEKEEPVRGEEFRIPHYLWNDDMSSIPKGFRAWRHLHYVKALELGKIVARDVALNVELKASRSEGKELYEYLKSSYHTSLSSSASVSYTREQGGKWNVLTNEFKEFMEETVDDVFSQDKNGNYVDHFGNQIARDEHGFYRIWEIAYLEEPLKGSYGDGIKPEYLEGETAFARGVDKRLGRLLLLWSKREHDRWKESMLEDPFSWDGFITGKVTIITEPGLKIRPVTSGEEWLNVFLSPAAHRLTQLLAQLPAAEVGLIDTAGLYRFSQNVSRAELKGYDIPEKISTSDMVAATDRAEHDVSFGLLKGIIEGLVDSELITRGERNYLIEACAVLCSPRRIKIRAGGAEAREIEHMLFKSGVKFDVTDKKQSGKGRSMRTISFISCRAILMGEPIAKVVLTASSYAAWKATKLGFSTLTDKNLKLRNPDKASESHSDVKHYCCAGDDHMGLGSAENLRKIPKFMESMGFEISWDKYRISDSIVSYCQEFGLHPNVNPIKNIAGPDGRVYTGNIHIDTPKLRLLSQFQKMGGKENFDNPDPLVGKAKALENSWSQMTEMLQLLKAQPQMLEDPQVQRYMNRIEEYGKLIPYAIRLNMPSWYELNVVKDPYAYIPTSFGGLGIPMVYEEIPLRTEVHQAMRAIEFKEAQGLKVDTTAKTLIKWERGLKCQVPTIDHLIKLDEENLEKAVLSKEEAFNKCKAELASKSDSQSIGGRRVAKKLYNEYTDVSRDVRIVSDKENAYVNITLGNAVKQTVPTRSRARQKLSRTRRDANAIISSGKVPEEYVAQFEMRNGIAVWTENGMTTSRMPKYAEFLKTSILQETFATALVTPDLKIPAKFFSLATKARPKRPVQMPLQEQIATVESTSVQTVIERSLERPDPEEIDLDESLTTITTNS</sequence>
<evidence type="ECO:0000313" key="1">
    <source>
        <dbReference type="EMBL" id="GBH21799.1"/>
    </source>
</evidence>
<dbReference type="AlphaFoldDB" id="A0A2V0R937"/>
<accession>A0A2V0R937</accession>
<protein>
    <submittedName>
        <fullName evidence="1">RdRp</fullName>
    </submittedName>
</protein>
<reference evidence="1" key="1">
    <citation type="submission" date="2017-04" db="EMBL/GenBank/DDBJ databases">
        <title>Unveiling RNA virosphere associated with marine microorganisms.</title>
        <authorList>
            <person name="Urayama S."/>
            <person name="Takaki Y."/>
            <person name="Nishi S."/>
            <person name="Yoshida Y."/>
            <person name="Deguchi S."/>
            <person name="Takai K."/>
            <person name="Nunoura T."/>
        </authorList>
    </citation>
    <scope>NUCLEOTIDE SEQUENCE</scope>
</reference>
<proteinExistence type="predicted"/>
<name>A0A2V0R937_9ZZZZ</name>